<evidence type="ECO:0000259" key="10">
    <source>
        <dbReference type="Pfam" id="PF02875"/>
    </source>
</evidence>
<dbReference type="GO" id="GO:0004326">
    <property type="term" value="F:tetrahydrofolylpolyglutamate synthase activity"/>
    <property type="evidence" value="ECO:0007669"/>
    <property type="project" value="InterPro"/>
</dbReference>
<dbReference type="NCBIfam" id="NF001126">
    <property type="entry name" value="PRK00139.1-4"/>
    <property type="match status" value="1"/>
</dbReference>
<evidence type="ECO:0000259" key="11">
    <source>
        <dbReference type="Pfam" id="PF08245"/>
    </source>
</evidence>
<feature type="domain" description="Mur ligase N-terminal catalytic" evidence="9">
    <location>
        <begin position="31"/>
        <end position="79"/>
    </location>
</feature>
<evidence type="ECO:0000256" key="4">
    <source>
        <dbReference type="ARBA" id="ARBA00022741"/>
    </source>
</evidence>
<evidence type="ECO:0000313" key="12">
    <source>
        <dbReference type="EMBL" id="CAB4562292.1"/>
    </source>
</evidence>
<keyword evidence="5" id="KW-0067">ATP-binding</keyword>
<dbReference type="PANTHER" id="PTHR23135">
    <property type="entry name" value="MUR LIGASE FAMILY MEMBER"/>
    <property type="match status" value="1"/>
</dbReference>
<evidence type="ECO:0000256" key="2">
    <source>
        <dbReference type="ARBA" id="ARBA00022490"/>
    </source>
</evidence>
<dbReference type="Gene3D" id="3.40.1390.10">
    <property type="entry name" value="MurE/MurF, N-terminal domain"/>
    <property type="match status" value="1"/>
</dbReference>
<dbReference type="GO" id="GO:0009252">
    <property type="term" value="P:peptidoglycan biosynthetic process"/>
    <property type="evidence" value="ECO:0007669"/>
    <property type="project" value="UniProtKB-KW"/>
</dbReference>
<evidence type="ECO:0000256" key="6">
    <source>
        <dbReference type="ARBA" id="ARBA00022960"/>
    </source>
</evidence>
<dbReference type="Gene3D" id="3.40.1190.10">
    <property type="entry name" value="Mur-like, catalytic domain"/>
    <property type="match status" value="1"/>
</dbReference>
<dbReference type="InterPro" id="IPR036565">
    <property type="entry name" value="Mur-like_cat_sf"/>
</dbReference>
<dbReference type="Pfam" id="PF01225">
    <property type="entry name" value="Mur_ligase"/>
    <property type="match status" value="1"/>
</dbReference>
<dbReference type="PROSITE" id="PS01011">
    <property type="entry name" value="FOLYLPOLYGLU_SYNT_1"/>
    <property type="match status" value="1"/>
</dbReference>
<dbReference type="InterPro" id="IPR036615">
    <property type="entry name" value="Mur_ligase_C_dom_sf"/>
</dbReference>
<dbReference type="Pfam" id="PF02875">
    <property type="entry name" value="Mur_ligase_C"/>
    <property type="match status" value="1"/>
</dbReference>
<keyword evidence="7" id="KW-0573">Peptidoglycan synthesis</keyword>
<keyword evidence="3" id="KW-0436">Ligase</keyword>
<protein>
    <submittedName>
        <fullName evidence="12">Unannotated protein</fullName>
    </submittedName>
</protein>
<evidence type="ECO:0000256" key="7">
    <source>
        <dbReference type="ARBA" id="ARBA00022984"/>
    </source>
</evidence>
<keyword evidence="8" id="KW-0961">Cell wall biogenesis/degradation</keyword>
<dbReference type="AlphaFoldDB" id="A0A6J6DE66"/>
<organism evidence="12">
    <name type="scientific">freshwater metagenome</name>
    <dbReference type="NCBI Taxonomy" id="449393"/>
    <lineage>
        <taxon>unclassified sequences</taxon>
        <taxon>metagenomes</taxon>
        <taxon>ecological metagenomes</taxon>
    </lineage>
</organism>
<dbReference type="EMBL" id="CAEZSR010000064">
    <property type="protein sequence ID" value="CAB4562292.1"/>
    <property type="molecule type" value="Genomic_DNA"/>
</dbReference>
<name>A0A6J6DE66_9ZZZZ</name>
<evidence type="ECO:0000256" key="3">
    <source>
        <dbReference type="ARBA" id="ARBA00022598"/>
    </source>
</evidence>
<dbReference type="GO" id="GO:0005524">
    <property type="term" value="F:ATP binding"/>
    <property type="evidence" value="ECO:0007669"/>
    <property type="project" value="UniProtKB-KW"/>
</dbReference>
<keyword evidence="4" id="KW-0547">Nucleotide-binding</keyword>
<gene>
    <name evidence="12" type="ORF">UFOPK1493_01864</name>
</gene>
<dbReference type="GO" id="GO:0005737">
    <property type="term" value="C:cytoplasm"/>
    <property type="evidence" value="ECO:0007669"/>
    <property type="project" value="InterPro"/>
</dbReference>
<dbReference type="InterPro" id="IPR005761">
    <property type="entry name" value="UDP-N-AcMur-Glu-dNH2Pim_ligase"/>
</dbReference>
<dbReference type="NCBIfam" id="NF001124">
    <property type="entry name" value="PRK00139.1-2"/>
    <property type="match status" value="1"/>
</dbReference>
<dbReference type="GO" id="GO:0051301">
    <property type="term" value="P:cell division"/>
    <property type="evidence" value="ECO:0007669"/>
    <property type="project" value="InterPro"/>
</dbReference>
<evidence type="ECO:0000256" key="1">
    <source>
        <dbReference type="ARBA" id="ARBA00005898"/>
    </source>
</evidence>
<comment type="similarity">
    <text evidence="1">Belongs to the MurCDEF family. MurE subfamily.</text>
</comment>
<reference evidence="12" key="1">
    <citation type="submission" date="2020-05" db="EMBL/GenBank/DDBJ databases">
        <authorList>
            <person name="Chiriac C."/>
            <person name="Salcher M."/>
            <person name="Ghai R."/>
            <person name="Kavagutti S V."/>
        </authorList>
    </citation>
    <scope>NUCLEOTIDE SEQUENCE</scope>
</reference>
<dbReference type="InterPro" id="IPR004101">
    <property type="entry name" value="Mur_ligase_C"/>
</dbReference>
<dbReference type="InterPro" id="IPR000713">
    <property type="entry name" value="Mur_ligase_N"/>
</dbReference>
<dbReference type="SUPFAM" id="SSF53623">
    <property type="entry name" value="MurD-like peptide ligases, catalytic domain"/>
    <property type="match status" value="1"/>
</dbReference>
<dbReference type="Pfam" id="PF08245">
    <property type="entry name" value="Mur_ligase_M"/>
    <property type="match status" value="1"/>
</dbReference>
<dbReference type="InterPro" id="IPR013221">
    <property type="entry name" value="Mur_ligase_cen"/>
</dbReference>
<dbReference type="GO" id="GO:0071555">
    <property type="term" value="P:cell wall organization"/>
    <property type="evidence" value="ECO:0007669"/>
    <property type="project" value="UniProtKB-KW"/>
</dbReference>
<evidence type="ECO:0000256" key="5">
    <source>
        <dbReference type="ARBA" id="ARBA00022840"/>
    </source>
</evidence>
<evidence type="ECO:0000259" key="9">
    <source>
        <dbReference type="Pfam" id="PF01225"/>
    </source>
</evidence>
<feature type="domain" description="Mur ligase central" evidence="11">
    <location>
        <begin position="112"/>
        <end position="292"/>
    </location>
</feature>
<dbReference type="InterPro" id="IPR018109">
    <property type="entry name" value="Folylpolyglutamate_synth_CS"/>
</dbReference>
<feature type="domain" description="Mur ligase C-terminal" evidence="10">
    <location>
        <begin position="315"/>
        <end position="444"/>
    </location>
</feature>
<dbReference type="SUPFAM" id="SSF63418">
    <property type="entry name" value="MurE/MurF N-terminal domain"/>
    <property type="match status" value="1"/>
</dbReference>
<dbReference type="HAMAP" id="MF_00208">
    <property type="entry name" value="MurE"/>
    <property type="match status" value="1"/>
</dbReference>
<dbReference type="Gene3D" id="3.90.190.20">
    <property type="entry name" value="Mur ligase, C-terminal domain"/>
    <property type="match status" value="1"/>
</dbReference>
<keyword evidence="2" id="KW-0963">Cytoplasm</keyword>
<proteinExistence type="inferred from homology"/>
<sequence length="478" mass="50147">MEPRTIARILEGVRGGPTPALVGPSDVLVSDVTLDSRQVRDGSLFCCVRGERSDGHDFAAAAVEAGATALLVERRLPLDVPQIVVADSRAATGWVAAAAHDHPSDSLMMIGVTGTNGKTTVSQLVGHVLRTTGRPTEVSGTLSGRFTTPEAPDLQRALAAARDDGVAAVSMEVSSHALALERVAGTHFDVAIFTNLGRDHLDLHGTMERYFAAKARLFEPQLSDVGVVNTDDVHGRLLFDTATISLVPFSIDDASDVEVGPTWHRYTWRGHRVEVGIGGDFNVMNTLAAATACAVAGLGEAEVAAALSLAAPVPGRFEPVQVGQDFSVLVDYAHTPDGLEQSLIAARRAAGSGRVIVVFGCGGDRDREKRPLMGAVAARLADRVVVTSDNPRSEDPMSIVDATVAGVPDDYRGSVVTEPDRRTAIGVALQLARPGDVVLIAGKGHETTQTIGDRVLPFDDRAVARELLAELGAGGGHP</sequence>
<dbReference type="SUPFAM" id="SSF53244">
    <property type="entry name" value="MurD-like peptide ligases, peptide-binding domain"/>
    <property type="match status" value="1"/>
</dbReference>
<accession>A0A6J6DE66</accession>
<evidence type="ECO:0000256" key="8">
    <source>
        <dbReference type="ARBA" id="ARBA00023316"/>
    </source>
</evidence>
<dbReference type="PANTHER" id="PTHR23135:SF4">
    <property type="entry name" value="UDP-N-ACETYLMURAMOYL-L-ALANYL-D-GLUTAMATE--2,6-DIAMINOPIMELATE LIGASE MURE HOMOLOG, CHLOROPLASTIC"/>
    <property type="match status" value="1"/>
</dbReference>
<dbReference type="NCBIfam" id="TIGR01085">
    <property type="entry name" value="murE"/>
    <property type="match status" value="1"/>
</dbReference>
<dbReference type="InterPro" id="IPR035911">
    <property type="entry name" value="MurE/MurF_N"/>
</dbReference>
<keyword evidence="6" id="KW-0133">Cell shape</keyword>
<dbReference type="GO" id="GO:0008360">
    <property type="term" value="P:regulation of cell shape"/>
    <property type="evidence" value="ECO:0007669"/>
    <property type="project" value="UniProtKB-KW"/>
</dbReference>